<dbReference type="GO" id="GO:0035447">
    <property type="term" value="F:mycothiol synthase activity"/>
    <property type="evidence" value="ECO:0007669"/>
    <property type="project" value="UniProtKB-EC"/>
</dbReference>
<dbReference type="RefSeq" id="WP_068010025.1">
    <property type="nucleotide sequence ID" value="NZ_FOFM01000003.1"/>
</dbReference>
<reference evidence="4 5" key="1">
    <citation type="journal article" date="2016" name="Front. Microbiol.">
        <title>Comparative Genomic Analysis Reveals a Diverse Repertoire of Genes Involved in Prokaryote-Eukaryote Interactions within the Pseudovibrio Genus.</title>
        <authorList>
            <person name="Romano S."/>
            <person name="Fernandez-Guerra A."/>
            <person name="Reen F.J."/>
            <person name="Glockner F.O."/>
            <person name="Crowley S.P."/>
            <person name="O'Sullivan O."/>
            <person name="Cotter P.D."/>
            <person name="Adams C."/>
            <person name="Dobson A.D."/>
            <person name="O'Gara F."/>
        </authorList>
    </citation>
    <scope>NUCLEOTIDE SEQUENCE [LARGE SCALE GENOMIC DNA]</scope>
    <source>
        <strain evidence="4 5">Ad2</strain>
    </source>
</reference>
<accession>A0A161X9R5</accession>
<dbReference type="STRING" id="989403.SAMN05421798_103337"/>
<sequence>MKTFEIHSARSKDIPQIGTVGLASWERGIAPHVPQAAHDTMNETSFKDFASACLDQIVVAVNKERVLGFIATENSDNFITDLWIDPECESKGLGSALVSETERRIAARGYNTAEISVLAQNERALSLYHHMGYEEVERAKKFHEKLNCEISYIKLRKHLPFYAEEIA</sequence>
<dbReference type="InterPro" id="IPR000182">
    <property type="entry name" value="GNAT_dom"/>
</dbReference>
<keyword evidence="1 4" id="KW-0808">Transferase</keyword>
<dbReference type="Proteomes" id="UP000076577">
    <property type="component" value="Unassembled WGS sequence"/>
</dbReference>
<evidence type="ECO:0000259" key="3">
    <source>
        <dbReference type="PROSITE" id="PS51186"/>
    </source>
</evidence>
<keyword evidence="2 4" id="KW-0012">Acyltransferase</keyword>
<dbReference type="InterPro" id="IPR050832">
    <property type="entry name" value="Bact_Acetyltransf"/>
</dbReference>
<evidence type="ECO:0000256" key="2">
    <source>
        <dbReference type="ARBA" id="ARBA00023315"/>
    </source>
</evidence>
<dbReference type="SUPFAM" id="SSF55729">
    <property type="entry name" value="Acyl-CoA N-acyltransferases (Nat)"/>
    <property type="match status" value="1"/>
</dbReference>
<dbReference type="InterPro" id="IPR016181">
    <property type="entry name" value="Acyl_CoA_acyltransferase"/>
</dbReference>
<proteinExistence type="predicted"/>
<dbReference type="PROSITE" id="PS51186">
    <property type="entry name" value="GNAT"/>
    <property type="match status" value="1"/>
</dbReference>
<dbReference type="CDD" id="cd04301">
    <property type="entry name" value="NAT_SF"/>
    <property type="match status" value="1"/>
</dbReference>
<feature type="domain" description="N-acetyltransferase" evidence="3">
    <location>
        <begin position="4"/>
        <end position="157"/>
    </location>
</feature>
<evidence type="ECO:0000256" key="1">
    <source>
        <dbReference type="ARBA" id="ARBA00022679"/>
    </source>
</evidence>
<evidence type="ECO:0000313" key="5">
    <source>
        <dbReference type="Proteomes" id="UP000076577"/>
    </source>
</evidence>
<dbReference type="PANTHER" id="PTHR43877:SF2">
    <property type="entry name" value="AMINOALKYLPHOSPHONATE N-ACETYLTRANSFERASE-RELATED"/>
    <property type="match status" value="1"/>
</dbReference>
<comment type="caution">
    <text evidence="4">The sequence shown here is derived from an EMBL/GenBank/DDBJ whole genome shotgun (WGS) entry which is preliminary data.</text>
</comment>
<dbReference type="PANTHER" id="PTHR43877">
    <property type="entry name" value="AMINOALKYLPHOSPHONATE N-ACETYLTRANSFERASE-RELATED-RELATED"/>
    <property type="match status" value="1"/>
</dbReference>
<dbReference type="AlphaFoldDB" id="A0A161X9R5"/>
<protein>
    <submittedName>
        <fullName evidence="4">Mycothiol acetyltransferase</fullName>
        <ecNumber evidence="4">2.3.1.189</ecNumber>
    </submittedName>
</protein>
<keyword evidence="5" id="KW-1185">Reference proteome</keyword>
<dbReference type="EC" id="2.3.1.189" evidence="4"/>
<dbReference type="EMBL" id="LMCB01000122">
    <property type="protein sequence ID" value="KZL09438.1"/>
    <property type="molecule type" value="Genomic_DNA"/>
</dbReference>
<organism evidence="4 5">
    <name type="scientific">Pseudovibrio axinellae</name>
    <dbReference type="NCBI Taxonomy" id="989403"/>
    <lineage>
        <taxon>Bacteria</taxon>
        <taxon>Pseudomonadati</taxon>
        <taxon>Pseudomonadota</taxon>
        <taxon>Alphaproteobacteria</taxon>
        <taxon>Hyphomicrobiales</taxon>
        <taxon>Stappiaceae</taxon>
        <taxon>Pseudovibrio</taxon>
    </lineage>
</organism>
<dbReference type="OrthoDB" id="2135706at2"/>
<dbReference type="Pfam" id="PF13673">
    <property type="entry name" value="Acetyltransf_10"/>
    <property type="match status" value="1"/>
</dbReference>
<evidence type="ECO:0000313" key="4">
    <source>
        <dbReference type="EMBL" id="KZL09438.1"/>
    </source>
</evidence>
<name>A0A161X9R5_9HYPH</name>
<dbReference type="Gene3D" id="3.40.630.30">
    <property type="match status" value="1"/>
</dbReference>
<dbReference type="PATRIC" id="fig|989403.3.peg.4414"/>
<gene>
    <name evidence="4" type="primary">mshD_4</name>
    <name evidence="4" type="ORF">PsAD2_04038</name>
</gene>